<dbReference type="EMBL" id="JYNL01000065">
    <property type="protein sequence ID" value="KMO69833.1"/>
    <property type="molecule type" value="Genomic_DNA"/>
</dbReference>
<gene>
    <name evidence="1" type="ORF">MCHLDSM_05945</name>
</gene>
<dbReference type="STRING" id="37916.MCHLDSM_05945"/>
<dbReference type="Proteomes" id="UP000036513">
    <property type="component" value="Unassembled WGS sequence"/>
</dbReference>
<protein>
    <submittedName>
        <fullName evidence="1">Uncharacterized protein</fullName>
    </submittedName>
</protein>
<reference evidence="1 2" key="1">
    <citation type="journal article" date="2015" name="Genome Biol. Evol.">
        <title>Characterization of Three Mycobacterium spp. with Potential Use in Bioremediation by Genome Sequencing and Comparative Genomics.</title>
        <authorList>
            <person name="Das S."/>
            <person name="Pettersson B.M."/>
            <person name="Behra P.R."/>
            <person name="Ramesh M."/>
            <person name="Dasgupta S."/>
            <person name="Bhattacharya A."/>
            <person name="Kirsebom L.A."/>
        </authorList>
    </citation>
    <scope>NUCLEOTIDE SEQUENCE [LARGE SCALE GENOMIC DNA]</scope>
    <source>
        <strain evidence="1 2">DSM 43826</strain>
    </source>
</reference>
<name>A0A0J6VK48_9MYCO</name>
<accession>A0A0J6VK48</accession>
<dbReference type="RefSeq" id="WP_048473078.1">
    <property type="nucleotide sequence ID" value="NZ_JYNL01000065.1"/>
</dbReference>
<dbReference type="AlphaFoldDB" id="A0A0J6VK48"/>
<keyword evidence="2" id="KW-1185">Reference proteome</keyword>
<evidence type="ECO:0000313" key="2">
    <source>
        <dbReference type="Proteomes" id="UP000036513"/>
    </source>
</evidence>
<organism evidence="1 2">
    <name type="scientific">Mycolicibacterium chlorophenolicum</name>
    <dbReference type="NCBI Taxonomy" id="37916"/>
    <lineage>
        <taxon>Bacteria</taxon>
        <taxon>Bacillati</taxon>
        <taxon>Actinomycetota</taxon>
        <taxon>Actinomycetes</taxon>
        <taxon>Mycobacteriales</taxon>
        <taxon>Mycobacteriaceae</taxon>
        <taxon>Mycolicibacterium</taxon>
    </lineage>
</organism>
<dbReference type="PATRIC" id="fig|37916.4.peg.5967"/>
<evidence type="ECO:0000313" key="1">
    <source>
        <dbReference type="EMBL" id="KMO69833.1"/>
    </source>
</evidence>
<sequence>MPTIDYALAHDFIDPADTTIPYRLEFQHPYVADQDPHPTRSNPAGQLRAVVKGRHPHRGTAIAISRLGVHYNSVQAAIGDTWPWREPARTTIDLAQIRERVRAAGLD</sequence>
<proteinExistence type="predicted"/>
<comment type="caution">
    <text evidence="1">The sequence shown here is derived from an EMBL/GenBank/DDBJ whole genome shotgun (WGS) entry which is preliminary data.</text>
</comment>